<evidence type="ECO:0000256" key="14">
    <source>
        <dbReference type="ARBA" id="ARBA00023180"/>
    </source>
</evidence>
<keyword evidence="14" id="KW-0325">Glycoprotein</keyword>
<dbReference type="EC" id="1.11.1.7" evidence="5"/>
<evidence type="ECO:0000256" key="5">
    <source>
        <dbReference type="ARBA" id="ARBA00012313"/>
    </source>
</evidence>
<feature type="chain" id="PRO_5002370615" description="peroxidase" evidence="22">
    <location>
        <begin position="28"/>
        <end position="683"/>
    </location>
</feature>
<keyword evidence="12 19" id="KW-0408">Iron</keyword>
<feature type="signal peptide" evidence="22">
    <location>
        <begin position="1"/>
        <end position="27"/>
    </location>
</feature>
<evidence type="ECO:0000256" key="6">
    <source>
        <dbReference type="ARBA" id="ARBA00022559"/>
    </source>
</evidence>
<evidence type="ECO:0000256" key="19">
    <source>
        <dbReference type="PIRSR" id="PIRSR600823-3"/>
    </source>
</evidence>
<dbReference type="SUPFAM" id="SSF48113">
    <property type="entry name" value="Heme-dependent peroxidases"/>
    <property type="match status" value="2"/>
</dbReference>
<dbReference type="GO" id="GO:0042744">
    <property type="term" value="P:hydrogen peroxide catabolic process"/>
    <property type="evidence" value="ECO:0007669"/>
    <property type="project" value="UniProtKB-KW"/>
</dbReference>
<dbReference type="Gene3D" id="1.10.520.10">
    <property type="match status" value="2"/>
</dbReference>
<feature type="binding site" description="axial binding residue" evidence="19">
    <location>
        <position position="200"/>
    </location>
    <ligand>
        <name>heme b</name>
        <dbReference type="ChEBI" id="CHEBI:60344"/>
    </ligand>
    <ligandPart>
        <name>Fe</name>
        <dbReference type="ChEBI" id="CHEBI:18248"/>
    </ligandPart>
</feature>
<evidence type="ECO:0000256" key="16">
    <source>
        <dbReference type="ARBA" id="ARBA00023324"/>
    </source>
</evidence>
<dbReference type="InterPro" id="IPR019793">
    <property type="entry name" value="Peroxidases_heam-ligand_BS"/>
</dbReference>
<dbReference type="HOGENOM" id="CLU_010543_4_1_1"/>
<evidence type="ECO:0000256" key="17">
    <source>
        <dbReference type="PIRSR" id="PIRSR600823-1"/>
    </source>
</evidence>
<feature type="binding site" evidence="19">
    <location>
        <position position="96"/>
    </location>
    <ligand>
        <name>Ca(2+)</name>
        <dbReference type="ChEBI" id="CHEBI:29108"/>
        <label>1</label>
    </ligand>
</feature>
<feature type="active site" description="Proton acceptor" evidence="17">
    <location>
        <position position="74"/>
    </location>
</feature>
<name>A0A0E0PYK1_ORYRU</name>
<evidence type="ECO:0000256" key="18">
    <source>
        <dbReference type="PIRSR" id="PIRSR600823-2"/>
    </source>
</evidence>
<evidence type="ECO:0000256" key="12">
    <source>
        <dbReference type="ARBA" id="ARBA00023004"/>
    </source>
</evidence>
<feature type="domain" description="Plant heme peroxidase family profile" evidence="23">
    <location>
        <begin position="391"/>
        <end position="682"/>
    </location>
</feature>
<dbReference type="EnsemblPlants" id="ORUFI06G17730.1">
    <property type="protein sequence ID" value="ORUFI06G17730.1"/>
    <property type="gene ID" value="ORUFI06G17730"/>
</dbReference>
<dbReference type="PRINTS" id="PR00458">
    <property type="entry name" value="PEROXIDASE"/>
</dbReference>
<feature type="binding site" evidence="19">
    <location>
        <position position="201"/>
    </location>
    <ligand>
        <name>Ca(2+)</name>
        <dbReference type="ChEBI" id="CHEBI:29108"/>
        <label>2</label>
    </ligand>
</feature>
<dbReference type="AlphaFoldDB" id="A0A0E0PYK1"/>
<dbReference type="STRING" id="4529.A0A0E0PYK1"/>
<evidence type="ECO:0000256" key="2">
    <source>
        <dbReference type="ARBA" id="ARBA00002322"/>
    </source>
</evidence>
<feature type="binding site" evidence="19">
    <location>
        <position position="75"/>
    </location>
    <ligand>
        <name>Ca(2+)</name>
        <dbReference type="ChEBI" id="CHEBI:29108"/>
        <label>1</label>
    </ligand>
</feature>
<evidence type="ECO:0000256" key="9">
    <source>
        <dbReference type="ARBA" id="ARBA00022729"/>
    </source>
</evidence>
<dbReference type="CDD" id="cd00693">
    <property type="entry name" value="secretory_peroxidase"/>
    <property type="match status" value="2"/>
</dbReference>
<keyword evidence="16" id="KW-0376">Hydrogen peroxide</keyword>
<proteinExistence type="inferred from homology"/>
<keyword evidence="9 22" id="KW-0732">Signal</keyword>
<feature type="binding site" evidence="19">
    <location>
        <position position="82"/>
    </location>
    <ligand>
        <name>Ca(2+)</name>
        <dbReference type="ChEBI" id="CHEBI:29108"/>
        <label>1</label>
    </ligand>
</feature>
<dbReference type="InterPro" id="IPR019794">
    <property type="entry name" value="Peroxidases_AS"/>
</dbReference>
<dbReference type="GO" id="GO:0020037">
    <property type="term" value="F:heme binding"/>
    <property type="evidence" value="ECO:0007669"/>
    <property type="project" value="InterPro"/>
</dbReference>
<dbReference type="PANTHER" id="PTHR31388:SF19">
    <property type="entry name" value="OS06G0521900 PROTEIN"/>
    <property type="match status" value="1"/>
</dbReference>
<evidence type="ECO:0000256" key="4">
    <source>
        <dbReference type="ARBA" id="ARBA00006873"/>
    </source>
</evidence>
<evidence type="ECO:0000313" key="25">
    <source>
        <dbReference type="Proteomes" id="UP000008022"/>
    </source>
</evidence>
<dbReference type="FunFam" id="1.10.520.10:FF:000009">
    <property type="entry name" value="Peroxidase"/>
    <property type="match status" value="1"/>
</dbReference>
<evidence type="ECO:0000256" key="3">
    <source>
        <dbReference type="ARBA" id="ARBA00004613"/>
    </source>
</evidence>
<keyword evidence="8 19" id="KW-0479">Metal-binding</keyword>
<keyword evidence="10 19" id="KW-0106">Calcium</keyword>
<organism evidence="24 25">
    <name type="scientific">Oryza rufipogon</name>
    <name type="common">Brownbeard rice</name>
    <name type="synonym">Asian wild rice</name>
    <dbReference type="NCBI Taxonomy" id="4529"/>
    <lineage>
        <taxon>Eukaryota</taxon>
        <taxon>Viridiplantae</taxon>
        <taxon>Streptophyta</taxon>
        <taxon>Embryophyta</taxon>
        <taxon>Tracheophyta</taxon>
        <taxon>Spermatophyta</taxon>
        <taxon>Magnoliopsida</taxon>
        <taxon>Liliopsida</taxon>
        <taxon>Poales</taxon>
        <taxon>Poaceae</taxon>
        <taxon>BOP clade</taxon>
        <taxon>Oryzoideae</taxon>
        <taxon>Oryzeae</taxon>
        <taxon>Oryzinae</taxon>
        <taxon>Oryza</taxon>
    </lineage>
</organism>
<evidence type="ECO:0000256" key="15">
    <source>
        <dbReference type="ARBA" id="ARBA00023283"/>
    </source>
</evidence>
<feature type="binding site" evidence="19">
    <location>
        <position position="258"/>
    </location>
    <ligand>
        <name>Ca(2+)</name>
        <dbReference type="ChEBI" id="CHEBI:29108"/>
        <label>2</label>
    </ligand>
</feature>
<dbReference type="GO" id="GO:0005576">
    <property type="term" value="C:extracellular region"/>
    <property type="evidence" value="ECO:0007669"/>
    <property type="project" value="UniProtKB-SubCell"/>
</dbReference>
<dbReference type="PRINTS" id="PR00461">
    <property type="entry name" value="PLPEROXIDASE"/>
</dbReference>
<dbReference type="Proteomes" id="UP000008022">
    <property type="component" value="Unassembled WGS sequence"/>
</dbReference>
<reference evidence="25" key="1">
    <citation type="submission" date="2013-06" db="EMBL/GenBank/DDBJ databases">
        <authorList>
            <person name="Zhao Q."/>
        </authorList>
    </citation>
    <scope>NUCLEOTIDE SEQUENCE</scope>
    <source>
        <strain evidence="25">cv. W1943</strain>
    </source>
</reference>
<dbReference type="OMA" id="RTFMEHR"/>
<keyword evidence="15" id="KW-0873">Pyrrolidone carboxylic acid</keyword>
<evidence type="ECO:0000256" key="8">
    <source>
        <dbReference type="ARBA" id="ARBA00022723"/>
    </source>
</evidence>
<keyword evidence="11" id="KW-0560">Oxidoreductase</keyword>
<reference evidence="24" key="2">
    <citation type="submission" date="2015-06" db="UniProtKB">
        <authorList>
            <consortium name="EnsemblPlants"/>
        </authorList>
    </citation>
    <scope>IDENTIFICATION</scope>
</reference>
<evidence type="ECO:0000256" key="13">
    <source>
        <dbReference type="ARBA" id="ARBA00023157"/>
    </source>
</evidence>
<feature type="domain" description="Plant heme peroxidase family profile" evidence="23">
    <location>
        <begin position="33"/>
        <end position="331"/>
    </location>
</feature>
<keyword evidence="25" id="KW-1185">Reference proteome</keyword>
<dbReference type="FunFam" id="1.10.420.10:FF:000006">
    <property type="entry name" value="Peroxidase"/>
    <property type="match status" value="2"/>
</dbReference>
<feature type="binding site" evidence="18">
    <location>
        <position position="169"/>
    </location>
    <ligand>
        <name>substrate</name>
    </ligand>
</feature>
<dbReference type="Gramene" id="ORUFI06G17730.1">
    <property type="protein sequence ID" value="ORUFI06G17730.1"/>
    <property type="gene ID" value="ORUFI06G17730"/>
</dbReference>
<comment type="subcellular location">
    <subcellularLocation>
        <location evidence="3">Secreted</location>
    </subcellularLocation>
</comment>
<dbReference type="InterPro" id="IPR002016">
    <property type="entry name" value="Haem_peroxidase"/>
</dbReference>
<evidence type="ECO:0000256" key="21">
    <source>
        <dbReference type="PIRSR" id="PIRSR600823-5"/>
    </source>
</evidence>
<dbReference type="Gene3D" id="1.10.420.10">
    <property type="entry name" value="Peroxidase, domain 2"/>
    <property type="match status" value="2"/>
</dbReference>
<feature type="binding site" evidence="19">
    <location>
        <position position="84"/>
    </location>
    <ligand>
        <name>Ca(2+)</name>
        <dbReference type="ChEBI" id="CHEBI:29108"/>
        <label>1</label>
    </ligand>
</feature>
<keyword evidence="6" id="KW-0575">Peroxidase</keyword>
<feature type="disulfide bond" evidence="21">
    <location>
        <begin position="43"/>
        <end position="122"/>
    </location>
</feature>
<feature type="binding site" evidence="19">
    <location>
        <position position="250"/>
    </location>
    <ligand>
        <name>Ca(2+)</name>
        <dbReference type="ChEBI" id="CHEBI:29108"/>
        <label>2</label>
    </ligand>
</feature>
<evidence type="ECO:0000256" key="7">
    <source>
        <dbReference type="ARBA" id="ARBA00022617"/>
    </source>
</evidence>
<feature type="binding site" evidence="19">
    <location>
        <position position="80"/>
    </location>
    <ligand>
        <name>Ca(2+)</name>
        <dbReference type="ChEBI" id="CHEBI:29108"/>
        <label>1</label>
    </ligand>
</feature>
<dbReference type="InterPro" id="IPR010255">
    <property type="entry name" value="Haem_peroxidase_sf"/>
</dbReference>
<dbReference type="GO" id="GO:0140825">
    <property type="term" value="F:lactoperoxidase activity"/>
    <property type="evidence" value="ECO:0007669"/>
    <property type="project" value="UniProtKB-EC"/>
</dbReference>
<dbReference type="PROSITE" id="PS00436">
    <property type="entry name" value="PEROXIDASE_2"/>
    <property type="match status" value="2"/>
</dbReference>
<dbReference type="PROSITE" id="PS50873">
    <property type="entry name" value="PEROXIDASE_4"/>
    <property type="match status" value="2"/>
</dbReference>
<evidence type="ECO:0000256" key="1">
    <source>
        <dbReference type="ARBA" id="ARBA00000189"/>
    </source>
</evidence>
<comment type="catalytic activity">
    <reaction evidence="1">
        <text>2 a phenolic donor + H2O2 = 2 a phenolic radical donor + 2 H2O</text>
        <dbReference type="Rhea" id="RHEA:56136"/>
        <dbReference type="ChEBI" id="CHEBI:15377"/>
        <dbReference type="ChEBI" id="CHEBI:16240"/>
        <dbReference type="ChEBI" id="CHEBI:139520"/>
        <dbReference type="ChEBI" id="CHEBI:139521"/>
        <dbReference type="EC" id="1.11.1.7"/>
    </reaction>
</comment>
<accession>A0A0E0PYK1</accession>
<feature type="binding site" evidence="19">
    <location>
        <position position="78"/>
    </location>
    <ligand>
        <name>Ca(2+)</name>
        <dbReference type="ChEBI" id="CHEBI:29108"/>
        <label>1</label>
    </ligand>
</feature>
<dbReference type="InterPro" id="IPR000823">
    <property type="entry name" value="Peroxidase_pln"/>
</dbReference>
<dbReference type="PANTHER" id="PTHR31388">
    <property type="entry name" value="PEROXIDASE 72-RELATED"/>
    <property type="match status" value="1"/>
</dbReference>
<evidence type="ECO:0000256" key="20">
    <source>
        <dbReference type="PIRSR" id="PIRSR600823-4"/>
    </source>
</evidence>
<dbReference type="PROSITE" id="PS00435">
    <property type="entry name" value="PEROXIDASE_1"/>
    <property type="match status" value="1"/>
</dbReference>
<comment type="cofactor">
    <cofactor evidence="19">
        <name>heme b</name>
        <dbReference type="ChEBI" id="CHEBI:60344"/>
    </cofactor>
    <text evidence="19">Binds 1 heme b (iron(II)-protoporphyrin IX) group per subunit.</text>
</comment>
<feature type="disulfide bond" evidence="21">
    <location>
        <begin position="128"/>
        <end position="327"/>
    </location>
</feature>
<protein>
    <recommendedName>
        <fullName evidence="5">peroxidase</fullName>
        <ecNumber evidence="5">1.11.1.7</ecNumber>
    </recommendedName>
</protein>
<dbReference type="FunFam" id="1.10.520.10:FF:000008">
    <property type="entry name" value="Peroxidase"/>
    <property type="match status" value="1"/>
</dbReference>
<evidence type="ECO:0000256" key="11">
    <source>
        <dbReference type="ARBA" id="ARBA00023002"/>
    </source>
</evidence>
<dbReference type="GO" id="GO:0006979">
    <property type="term" value="P:response to oxidative stress"/>
    <property type="evidence" value="ECO:0007669"/>
    <property type="project" value="InterPro"/>
</dbReference>
<keyword evidence="13 21" id="KW-1015">Disulfide bond</keyword>
<comment type="function">
    <text evidence="2">Removal of H(2)O(2), oxidation of toxic reductants, biosynthesis and degradation of lignin, suberization, auxin catabolism, response to environmental stresses such as wounding, pathogen attack and oxidative stress. These functions might be dependent on each isozyme/isoform in each plant tissue.</text>
</comment>
<keyword evidence="7" id="KW-0349">Heme</keyword>
<evidence type="ECO:0000256" key="10">
    <source>
        <dbReference type="ARBA" id="ARBA00022837"/>
    </source>
</evidence>
<feature type="disulfide bond" evidence="21">
    <location>
        <begin position="76"/>
        <end position="81"/>
    </location>
</feature>
<evidence type="ECO:0000259" key="23">
    <source>
        <dbReference type="PROSITE" id="PS50873"/>
    </source>
</evidence>
<sequence length="683" mass="74858">MAFSSRAVVAVASVALLVAALASSAAAEGYPVEYTESYYDNTCPNAQNIVRSVMERSVAANPRMAPAILRLFFHDCFVNGCDGSLLLNSTDSFESEKKETPNASLAGFDVIDDIKSELERSCPATVSCADVLALASRDAVAMLGGPSWGVLLGRKDSRYVTKNATEELPDPRNGHLDVLLGVFGKHGLDERDLTALSGAHTVGKAHSCDNFKDRIDGGEGYDDIDPSYAAELRQTCQRPDNCEEAGVPFDERTPMKFDTLYYQDLLFKRGLLATDQALYTPGSWAGELVLTYSRNQEAFFADFARAMVKMGNIRPDPWTPTEVRIKCSVANVRSSLSEPASVSRWASSGSWGFQMGISKSFFVASLSLLLAVLASTGEGSHQPVVMPVAMELSAKYYRKTCPNVQNAVRTFMEHRLDMAPAVLRLFFHDCFVNGCDASVLLNRTDTMESEKDAEPANTSLAGFDVIDEIKSVLEHDCPATVSCADILALASRDAVALLGGPRWSVPLGRMDSRQASKAAAEDANNLPNPNSDLGELLRVFETHGLDARDFTALSGAHTVGKAHSCDNYRDRVYGDHNIDPSFAALRRRSCEQGRGEAPFDEQTPMRFDNKYYQDLLHRRGLLTSDQELYTHGGEVTSELVELYAKSRKAFFADFARAMVKMGEIRPPEWIPVEVRLNCGMVNN</sequence>
<feature type="binding site" evidence="19">
    <location>
        <position position="253"/>
    </location>
    <ligand>
        <name>Ca(2+)</name>
        <dbReference type="ChEBI" id="CHEBI:29108"/>
        <label>2</label>
    </ligand>
</feature>
<evidence type="ECO:0000256" key="22">
    <source>
        <dbReference type="SAM" id="SignalP"/>
    </source>
</evidence>
<dbReference type="GO" id="GO:0046872">
    <property type="term" value="F:metal ion binding"/>
    <property type="evidence" value="ECO:0007669"/>
    <property type="project" value="UniProtKB-KW"/>
</dbReference>
<comment type="cofactor">
    <cofactor evidence="19">
        <name>Ca(2+)</name>
        <dbReference type="ChEBI" id="CHEBI:29108"/>
    </cofactor>
    <text evidence="19">Binds 2 calcium ions per subunit.</text>
</comment>
<dbReference type="InterPro" id="IPR033905">
    <property type="entry name" value="Secretory_peroxidase"/>
</dbReference>
<feature type="disulfide bond" evidence="21">
    <location>
        <begin position="208"/>
        <end position="236"/>
    </location>
</feature>
<feature type="site" description="Transition state stabilizer" evidence="20">
    <location>
        <position position="70"/>
    </location>
</feature>
<evidence type="ECO:0000313" key="24">
    <source>
        <dbReference type="EnsemblPlants" id="ORUFI06G17730.1"/>
    </source>
</evidence>
<comment type="similarity">
    <text evidence="4">Belongs to the peroxidase family. Ascorbate peroxidase subfamily.</text>
</comment>
<dbReference type="Pfam" id="PF00141">
    <property type="entry name" value="peroxidase"/>
    <property type="match status" value="2"/>
</dbReference>